<dbReference type="PROSITE" id="PS50851">
    <property type="entry name" value="CHEW"/>
    <property type="match status" value="1"/>
</dbReference>
<comment type="caution">
    <text evidence="4">The sequence shown here is derived from an EMBL/GenBank/DDBJ whole genome shotgun (WGS) entry which is preliminary data.</text>
</comment>
<evidence type="ECO:0000259" key="3">
    <source>
        <dbReference type="PROSITE" id="PS50851"/>
    </source>
</evidence>
<dbReference type="Proteomes" id="UP000036097">
    <property type="component" value="Unassembled WGS sequence"/>
</dbReference>
<dbReference type="Pfam" id="PF00072">
    <property type="entry name" value="Response_reg"/>
    <property type="match status" value="1"/>
</dbReference>
<dbReference type="InterPro" id="IPR036061">
    <property type="entry name" value="CheW-like_dom_sf"/>
</dbReference>
<evidence type="ECO:0000259" key="2">
    <source>
        <dbReference type="PROSITE" id="PS50110"/>
    </source>
</evidence>
<dbReference type="PANTHER" id="PTHR47233:SF2">
    <property type="entry name" value="CHEMOTAXIS SIGNAL TRANSDUCTION SYSTEM RESPONSE REGULATOR CHEV"/>
    <property type="match status" value="1"/>
</dbReference>
<proteinExistence type="predicted"/>
<dbReference type="GO" id="GO:0006935">
    <property type="term" value="P:chemotaxis"/>
    <property type="evidence" value="ECO:0007669"/>
    <property type="project" value="InterPro"/>
</dbReference>
<name>A0A0J1GWS5_9GAMM</name>
<accession>A0A0J1GWS5</accession>
<dbReference type="AlphaFoldDB" id="A0A0J1GWS5"/>
<dbReference type="SUPFAM" id="SSF50341">
    <property type="entry name" value="CheW-like"/>
    <property type="match status" value="1"/>
</dbReference>
<dbReference type="Gene3D" id="2.40.50.180">
    <property type="entry name" value="CheA-289, Domain 4"/>
    <property type="match status" value="1"/>
</dbReference>
<feature type="modified residue" description="4-aspartylphosphate" evidence="1">
    <location>
        <position position="226"/>
    </location>
</feature>
<dbReference type="OrthoDB" id="9806105at2"/>
<dbReference type="RefSeq" id="WP_047879830.1">
    <property type="nucleotide sequence ID" value="NZ_LDOT01000023.1"/>
</dbReference>
<dbReference type="Gene3D" id="3.40.50.2300">
    <property type="match status" value="1"/>
</dbReference>
<organism evidence="4 5">
    <name type="scientific">Photobacterium aquae</name>
    <dbReference type="NCBI Taxonomy" id="1195763"/>
    <lineage>
        <taxon>Bacteria</taxon>
        <taxon>Pseudomonadati</taxon>
        <taxon>Pseudomonadota</taxon>
        <taxon>Gammaproteobacteria</taxon>
        <taxon>Vibrionales</taxon>
        <taxon>Vibrionaceae</taxon>
        <taxon>Photobacterium</taxon>
    </lineage>
</organism>
<dbReference type="PANTHER" id="PTHR47233">
    <property type="entry name" value="CHEMOTAXIS PROTEIN CHEV"/>
    <property type="match status" value="1"/>
</dbReference>
<dbReference type="InterPro" id="IPR001789">
    <property type="entry name" value="Sig_transdc_resp-reg_receiver"/>
</dbReference>
<keyword evidence="5" id="KW-1185">Reference proteome</keyword>
<dbReference type="PATRIC" id="fig|1195763.3.peg.3344"/>
<dbReference type="InterPro" id="IPR002545">
    <property type="entry name" value="CheW-lke_dom"/>
</dbReference>
<dbReference type="EMBL" id="LDOT01000023">
    <property type="protein sequence ID" value="KLV04061.1"/>
    <property type="molecule type" value="Genomic_DNA"/>
</dbReference>
<sequence length="302" mass="33181">MLKNATNQSQGMLLFRLTALQRFAIGTLKVKEIVPYTSLTAIPHSHPTVLGATSLRGNTIPVIDMAKAVGYPPLTASELEQCFIVVTDCRRMLVGFLVRGIDKIIECNWHNIEAPPRTLGQNIFVTGVTTVENQLIQLLDVELLLSKVFPDDPSSLQPILTDIQRETLRPLKILLVDDSAVARKQLSQALDSISIPYFIATNGQDALDMLTHAADAKSPFDILVSDIEMPGLDGYELAFEVQNNIKLRDAYIILHTSLSSEISVSQAHQVGANEALTKFEANELIHAMLRGAEKKRSLKASA</sequence>
<dbReference type="PROSITE" id="PS50110">
    <property type="entry name" value="RESPONSE_REGULATORY"/>
    <property type="match status" value="1"/>
</dbReference>
<evidence type="ECO:0000313" key="4">
    <source>
        <dbReference type="EMBL" id="KLV04061.1"/>
    </source>
</evidence>
<dbReference type="InterPro" id="IPR024181">
    <property type="entry name" value="Chemotax_regulator_CheV"/>
</dbReference>
<dbReference type="SUPFAM" id="SSF52172">
    <property type="entry name" value="CheY-like"/>
    <property type="match status" value="1"/>
</dbReference>
<dbReference type="SMART" id="SM00260">
    <property type="entry name" value="CheW"/>
    <property type="match status" value="1"/>
</dbReference>
<dbReference type="STRING" id="1195763.ABT56_15690"/>
<keyword evidence="1" id="KW-0597">Phosphoprotein</keyword>
<dbReference type="GO" id="GO:0000160">
    <property type="term" value="P:phosphorelay signal transduction system"/>
    <property type="evidence" value="ECO:0007669"/>
    <property type="project" value="InterPro"/>
</dbReference>
<protein>
    <submittedName>
        <fullName evidence="4">Chemotaxis protein CheW</fullName>
    </submittedName>
</protein>
<reference evidence="4 5" key="1">
    <citation type="submission" date="2015-05" db="EMBL/GenBank/DDBJ databases">
        <title>Photobacterium galathea sp. nov.</title>
        <authorList>
            <person name="Machado H."/>
            <person name="Gram L."/>
        </authorList>
    </citation>
    <scope>NUCLEOTIDE SEQUENCE [LARGE SCALE GENOMIC DNA]</scope>
    <source>
        <strain evidence="4 5">CGMCC 1.12159</strain>
    </source>
</reference>
<evidence type="ECO:0000313" key="5">
    <source>
        <dbReference type="Proteomes" id="UP000036097"/>
    </source>
</evidence>
<dbReference type="PIRSF" id="PIRSF002867">
    <property type="entry name" value="CheV"/>
    <property type="match status" value="1"/>
</dbReference>
<dbReference type="SMART" id="SM00448">
    <property type="entry name" value="REC"/>
    <property type="match status" value="1"/>
</dbReference>
<dbReference type="InterPro" id="IPR011006">
    <property type="entry name" value="CheY-like_superfamily"/>
</dbReference>
<feature type="domain" description="CheW-like" evidence="3">
    <location>
        <begin position="9"/>
        <end position="150"/>
    </location>
</feature>
<dbReference type="Pfam" id="PF01584">
    <property type="entry name" value="CheW"/>
    <property type="match status" value="1"/>
</dbReference>
<dbReference type="Gene3D" id="2.30.30.40">
    <property type="entry name" value="SH3 Domains"/>
    <property type="match status" value="1"/>
</dbReference>
<evidence type="ECO:0000256" key="1">
    <source>
        <dbReference type="PROSITE-ProRule" id="PRU00169"/>
    </source>
</evidence>
<feature type="domain" description="Response regulatory" evidence="2">
    <location>
        <begin position="172"/>
        <end position="293"/>
    </location>
</feature>
<gene>
    <name evidence="4" type="ORF">ABT56_15690</name>
</gene>